<evidence type="ECO:0000256" key="2">
    <source>
        <dbReference type="ARBA" id="ARBA00023295"/>
    </source>
</evidence>
<dbReference type="SUPFAM" id="SSF53590">
    <property type="entry name" value="Nucleoside hydrolase"/>
    <property type="match status" value="1"/>
</dbReference>
<dbReference type="GO" id="GO:0005829">
    <property type="term" value="C:cytosol"/>
    <property type="evidence" value="ECO:0007669"/>
    <property type="project" value="TreeGrafter"/>
</dbReference>
<feature type="domain" description="Inosine/uridine-preferring nucleoside hydrolase" evidence="3">
    <location>
        <begin position="11"/>
        <end position="265"/>
    </location>
</feature>
<evidence type="ECO:0000313" key="4">
    <source>
        <dbReference type="EMBL" id="CAB4825673.1"/>
    </source>
</evidence>
<proteinExistence type="predicted"/>
<dbReference type="Gene3D" id="3.90.245.10">
    <property type="entry name" value="Ribonucleoside hydrolase-like"/>
    <property type="match status" value="1"/>
</dbReference>
<keyword evidence="2" id="KW-0326">Glycosidase</keyword>
<dbReference type="AlphaFoldDB" id="A0A6J6ZYK3"/>
<name>A0A6J6ZYK3_9ZZZZ</name>
<keyword evidence="1" id="KW-0378">Hydrolase</keyword>
<dbReference type="InterPro" id="IPR001910">
    <property type="entry name" value="Inosine/uridine_hydrolase_dom"/>
</dbReference>
<dbReference type="EMBL" id="CAFABF010000020">
    <property type="protein sequence ID" value="CAB4825673.1"/>
    <property type="molecule type" value="Genomic_DNA"/>
</dbReference>
<dbReference type="GO" id="GO:0006152">
    <property type="term" value="P:purine nucleoside catabolic process"/>
    <property type="evidence" value="ECO:0007669"/>
    <property type="project" value="TreeGrafter"/>
</dbReference>
<evidence type="ECO:0000256" key="1">
    <source>
        <dbReference type="ARBA" id="ARBA00022801"/>
    </source>
</evidence>
<protein>
    <submittedName>
        <fullName evidence="4">Unannotated protein</fullName>
    </submittedName>
</protein>
<reference evidence="4" key="1">
    <citation type="submission" date="2020-05" db="EMBL/GenBank/DDBJ databases">
        <authorList>
            <person name="Chiriac C."/>
            <person name="Salcher M."/>
            <person name="Ghai R."/>
            <person name="Kavagutti S V."/>
        </authorList>
    </citation>
    <scope>NUCLEOTIDE SEQUENCE</scope>
</reference>
<evidence type="ECO:0000259" key="3">
    <source>
        <dbReference type="Pfam" id="PF01156"/>
    </source>
</evidence>
<accession>A0A6J6ZYK3</accession>
<sequence length="296" mass="33230">MANDVKRKVVMVCDTMNEIDDQFAIAYALGSPKLEVLAVISSHNTLVHGHDSVNMYRDEAQRVIDLCQRSDVPCLQGASRPMENIKEVLPSEGLDFIVNLAKQGVDFSILGTGPATDLAAFKLGYPDLAKKVPIIWAGSFPDEETWKKYKYGELNARADIASWRVLYQNHENLVVLPGWPGVVKVAVENSLFLPELRSKNKAILNFLADILEKWGHGRIKMDMDSTRPTKVLWDIVNIAYYTVPEAVITREMPIPEVDAAGSMYWDRPIAKIPVCLDVDEVAIMKDFWAAMERLPN</sequence>
<dbReference type="GO" id="GO:0008477">
    <property type="term" value="F:purine nucleosidase activity"/>
    <property type="evidence" value="ECO:0007669"/>
    <property type="project" value="TreeGrafter"/>
</dbReference>
<dbReference type="InterPro" id="IPR036452">
    <property type="entry name" value="Ribo_hydro-like"/>
</dbReference>
<dbReference type="InterPro" id="IPR023186">
    <property type="entry name" value="IUNH"/>
</dbReference>
<organism evidence="4">
    <name type="scientific">freshwater metagenome</name>
    <dbReference type="NCBI Taxonomy" id="449393"/>
    <lineage>
        <taxon>unclassified sequences</taxon>
        <taxon>metagenomes</taxon>
        <taxon>ecological metagenomes</taxon>
    </lineage>
</organism>
<gene>
    <name evidence="4" type="ORF">UFOPK3167_00588</name>
</gene>
<dbReference type="PANTHER" id="PTHR12304:SF4">
    <property type="entry name" value="URIDINE NUCLEOSIDASE"/>
    <property type="match status" value="1"/>
</dbReference>
<dbReference type="PANTHER" id="PTHR12304">
    <property type="entry name" value="INOSINE-URIDINE PREFERRING NUCLEOSIDE HYDROLASE"/>
    <property type="match status" value="1"/>
</dbReference>
<dbReference type="Pfam" id="PF01156">
    <property type="entry name" value="IU_nuc_hydro"/>
    <property type="match status" value="1"/>
</dbReference>